<dbReference type="AlphaFoldDB" id="A0A1A9W6K4"/>
<dbReference type="Pfam" id="PF05649">
    <property type="entry name" value="Peptidase_M13_N"/>
    <property type="match status" value="1"/>
</dbReference>
<evidence type="ECO:0000256" key="5">
    <source>
        <dbReference type="ARBA" id="ARBA00022723"/>
    </source>
</evidence>
<dbReference type="GO" id="GO:0004222">
    <property type="term" value="F:metalloendopeptidase activity"/>
    <property type="evidence" value="ECO:0007669"/>
    <property type="project" value="InterPro"/>
</dbReference>
<evidence type="ECO:0000256" key="8">
    <source>
        <dbReference type="ARBA" id="ARBA00023049"/>
    </source>
</evidence>
<dbReference type="InterPro" id="IPR000718">
    <property type="entry name" value="Peptidase_M13"/>
</dbReference>
<keyword evidence="8" id="KW-0482">Metalloprotease</keyword>
<keyword evidence="7" id="KW-0862">Zinc</keyword>
<accession>A0A1A9W6K4</accession>
<dbReference type="GO" id="GO:0016485">
    <property type="term" value="P:protein processing"/>
    <property type="evidence" value="ECO:0007669"/>
    <property type="project" value="TreeGrafter"/>
</dbReference>
<dbReference type="PRINTS" id="PR00786">
    <property type="entry name" value="NEPRILYSIN"/>
</dbReference>
<dbReference type="PANTHER" id="PTHR11733:SF238">
    <property type="entry name" value="FI07649P-RELATED"/>
    <property type="match status" value="1"/>
</dbReference>
<organism evidence="12 13">
    <name type="scientific">Glossina brevipalpis</name>
    <dbReference type="NCBI Taxonomy" id="37001"/>
    <lineage>
        <taxon>Eukaryota</taxon>
        <taxon>Metazoa</taxon>
        <taxon>Ecdysozoa</taxon>
        <taxon>Arthropoda</taxon>
        <taxon>Hexapoda</taxon>
        <taxon>Insecta</taxon>
        <taxon>Pterygota</taxon>
        <taxon>Neoptera</taxon>
        <taxon>Endopterygota</taxon>
        <taxon>Diptera</taxon>
        <taxon>Brachycera</taxon>
        <taxon>Muscomorpha</taxon>
        <taxon>Hippoboscoidea</taxon>
        <taxon>Glossinidae</taxon>
        <taxon>Glossina</taxon>
    </lineage>
</organism>
<evidence type="ECO:0000256" key="7">
    <source>
        <dbReference type="ARBA" id="ARBA00022833"/>
    </source>
</evidence>
<feature type="domain" description="Peptidase M13 N-terminal" evidence="11">
    <location>
        <begin position="54"/>
        <end position="430"/>
    </location>
</feature>
<evidence type="ECO:0000313" key="12">
    <source>
        <dbReference type="EnsemblMetazoa" id="GBRI008078-PA"/>
    </source>
</evidence>
<dbReference type="PROSITE" id="PS51885">
    <property type="entry name" value="NEPRILYSIN"/>
    <property type="match status" value="1"/>
</dbReference>
<evidence type="ECO:0000256" key="2">
    <source>
        <dbReference type="ARBA" id="ARBA00004401"/>
    </source>
</evidence>
<keyword evidence="5" id="KW-0479">Metal-binding</keyword>
<dbReference type="EnsemblMetazoa" id="GBRI008078-RA">
    <property type="protein sequence ID" value="GBRI008078-PA"/>
    <property type="gene ID" value="GBRI008078"/>
</dbReference>
<dbReference type="Pfam" id="PF01431">
    <property type="entry name" value="Peptidase_M13"/>
    <property type="match status" value="1"/>
</dbReference>
<dbReference type="GO" id="GO:0046872">
    <property type="term" value="F:metal ion binding"/>
    <property type="evidence" value="ECO:0007669"/>
    <property type="project" value="UniProtKB-KW"/>
</dbReference>
<evidence type="ECO:0000256" key="1">
    <source>
        <dbReference type="ARBA" id="ARBA00001947"/>
    </source>
</evidence>
<name>A0A1A9W6K4_9MUSC</name>
<evidence type="ECO:0000313" key="13">
    <source>
        <dbReference type="Proteomes" id="UP000091820"/>
    </source>
</evidence>
<dbReference type="InterPro" id="IPR042089">
    <property type="entry name" value="Peptidase_M13_dom_2"/>
</dbReference>
<dbReference type="PANTHER" id="PTHR11733">
    <property type="entry name" value="ZINC METALLOPROTEASE FAMILY M13 NEPRILYSIN-RELATED"/>
    <property type="match status" value="1"/>
</dbReference>
<keyword evidence="13" id="KW-1185">Reference proteome</keyword>
<reference evidence="12" key="2">
    <citation type="submission" date="2020-05" db="UniProtKB">
        <authorList>
            <consortium name="EnsemblMetazoa"/>
        </authorList>
    </citation>
    <scope>IDENTIFICATION</scope>
    <source>
        <strain evidence="12">IAEA</strain>
    </source>
</reference>
<dbReference type="VEuPathDB" id="VectorBase:GBRI008078"/>
<evidence type="ECO:0000259" key="10">
    <source>
        <dbReference type="Pfam" id="PF01431"/>
    </source>
</evidence>
<evidence type="ECO:0000259" key="11">
    <source>
        <dbReference type="Pfam" id="PF05649"/>
    </source>
</evidence>
<comment type="similarity">
    <text evidence="3">Belongs to the peptidase M13 family.</text>
</comment>
<feature type="signal peptide" evidence="9">
    <location>
        <begin position="1"/>
        <end position="20"/>
    </location>
</feature>
<dbReference type="Proteomes" id="UP000091820">
    <property type="component" value="Unassembled WGS sequence"/>
</dbReference>
<reference evidence="13" key="1">
    <citation type="submission" date="2014-03" db="EMBL/GenBank/DDBJ databases">
        <authorList>
            <person name="Aksoy S."/>
            <person name="Warren W."/>
            <person name="Wilson R.K."/>
        </authorList>
    </citation>
    <scope>NUCLEOTIDE SEQUENCE [LARGE SCALE GENOMIC DNA]</scope>
    <source>
        <strain evidence="13">IAEA</strain>
    </source>
</reference>
<keyword evidence="4" id="KW-0645">Protease</keyword>
<feature type="domain" description="Peptidase M13 C-terminal" evidence="10">
    <location>
        <begin position="494"/>
        <end position="695"/>
    </location>
</feature>
<evidence type="ECO:0000256" key="9">
    <source>
        <dbReference type="SAM" id="SignalP"/>
    </source>
</evidence>
<dbReference type="InterPro" id="IPR024079">
    <property type="entry name" value="MetalloPept_cat_dom_sf"/>
</dbReference>
<evidence type="ECO:0000256" key="4">
    <source>
        <dbReference type="ARBA" id="ARBA00022670"/>
    </source>
</evidence>
<dbReference type="InterPro" id="IPR018497">
    <property type="entry name" value="Peptidase_M13_C"/>
</dbReference>
<dbReference type="CDD" id="cd08662">
    <property type="entry name" value="M13"/>
    <property type="match status" value="1"/>
</dbReference>
<dbReference type="Gene3D" id="1.10.1380.10">
    <property type="entry name" value="Neutral endopeptidase , domain2"/>
    <property type="match status" value="1"/>
</dbReference>
<dbReference type="SUPFAM" id="SSF55486">
    <property type="entry name" value="Metalloproteases ('zincins'), catalytic domain"/>
    <property type="match status" value="1"/>
</dbReference>
<comment type="cofactor">
    <cofactor evidence="1">
        <name>Zn(2+)</name>
        <dbReference type="ChEBI" id="CHEBI:29105"/>
    </cofactor>
</comment>
<proteinExistence type="inferred from homology"/>
<dbReference type="InterPro" id="IPR008753">
    <property type="entry name" value="Peptidase_M13_N"/>
</dbReference>
<comment type="subcellular location">
    <subcellularLocation>
        <location evidence="2">Cell membrane</location>
        <topology evidence="2">Single-pass type II membrane protein</topology>
    </subcellularLocation>
</comment>
<evidence type="ECO:0000256" key="6">
    <source>
        <dbReference type="ARBA" id="ARBA00022801"/>
    </source>
</evidence>
<dbReference type="Gene3D" id="3.40.390.10">
    <property type="entry name" value="Collagenase (Catalytic Domain)"/>
    <property type="match status" value="1"/>
</dbReference>
<protein>
    <recommendedName>
        <fullName evidence="14">Peptidase M13 C-terminal domain-containing protein</fullName>
    </recommendedName>
</protein>
<keyword evidence="6" id="KW-0378">Hydrolase</keyword>
<dbReference type="GO" id="GO:0005886">
    <property type="term" value="C:plasma membrane"/>
    <property type="evidence" value="ECO:0007669"/>
    <property type="project" value="UniProtKB-SubCell"/>
</dbReference>
<evidence type="ECO:0008006" key="14">
    <source>
        <dbReference type="Google" id="ProtNLM"/>
    </source>
</evidence>
<evidence type="ECO:0000256" key="3">
    <source>
        <dbReference type="ARBA" id="ARBA00007357"/>
    </source>
</evidence>
<sequence>MFLQRVIILFILYVISSIHGSSLFNGKDPAYVNEILRLSKEYEIRNYLNESVNPCENFYQFACGNWIKLNPANTAEHIITGIFEKATEDADRKIIAVLDNDETAAADEATTQATETDKKIKNLYESCVEIDTIQDTYPQKLSAIISEFGEMPLLVKEWNEDDFDWITIVGEIFYKYDVGIIIGGQAMIDFNNNSRNMIYVGHGNFPLQSRSMYVDNTTALYRDFHRANIARDLEKFLGLERKLSQEAAKEIFNFEIELAKSLEDDRSAVRIDDMCTLTTVDEMNHKYAPELDIKRLLNISFGHPIVGEVYEVVEGYQKNLIEVLRKTPKRVVANYIFYTLMNEFTLRKADTVQKQKNRCVSYVKKLFADVLDNMVYRKYIKNHTELDVYHIWQELKATFKRILLSPRLNWIQKQTLVYAAEKMEAMQLEISSYSDKNFTGEYADLTINRHDYVNNLKHIKSFFAQRDRKKMYEPPETLDVGEIISYTPVNLLLENKIKIPVALLQPYYLWASVYPNALKFGTIGTLIGHEIIHGFDDMGRMMDKYGNSKIWWDSKSTEAFNERVKCFINQYHQYKYGGITLPEMPKQSENIADNGGIRIAYEAYLDWYRRSATNSTVVQQEKFNHLNYSNEQLFFISYAQLWCSDAHPAVLNMQSSDIHVPNKYRVIGSLSNFEEFSNAFNCPIGSSMNPEKKCVIY</sequence>
<keyword evidence="9" id="KW-0732">Signal</keyword>
<feature type="chain" id="PRO_5008400031" description="Peptidase M13 C-terminal domain-containing protein" evidence="9">
    <location>
        <begin position="21"/>
        <end position="697"/>
    </location>
</feature>